<dbReference type="RefSeq" id="WP_183350149.1">
    <property type="nucleotide sequence ID" value="NZ_BLXY01000012.1"/>
</dbReference>
<proteinExistence type="predicted"/>
<organism evidence="2 3">
    <name type="scientific">Geomonas paludis</name>
    <dbReference type="NCBI Taxonomy" id="2740185"/>
    <lineage>
        <taxon>Bacteria</taxon>
        <taxon>Pseudomonadati</taxon>
        <taxon>Thermodesulfobacteriota</taxon>
        <taxon>Desulfuromonadia</taxon>
        <taxon>Geobacterales</taxon>
        <taxon>Geobacteraceae</taxon>
        <taxon>Geomonas</taxon>
    </lineage>
</organism>
<keyword evidence="2" id="KW-0969">Cilium</keyword>
<keyword evidence="2" id="KW-0282">Flagellum</keyword>
<dbReference type="Proteomes" id="UP000568888">
    <property type="component" value="Unassembled WGS sequence"/>
</dbReference>
<name>A0A6V8N141_9BACT</name>
<dbReference type="InterPro" id="IPR013367">
    <property type="entry name" value="Flagellar_put"/>
</dbReference>
<feature type="region of interest" description="Disordered" evidence="1">
    <location>
        <begin position="1"/>
        <end position="36"/>
    </location>
</feature>
<dbReference type="Pfam" id="PF12611">
    <property type="entry name" value="Flagellar_put"/>
    <property type="match status" value="1"/>
</dbReference>
<keyword evidence="2" id="KW-0966">Cell projection</keyword>
<evidence type="ECO:0000313" key="3">
    <source>
        <dbReference type="Proteomes" id="UP000568888"/>
    </source>
</evidence>
<comment type="caution">
    <text evidence="2">The sequence shown here is derived from an EMBL/GenBank/DDBJ whole genome shotgun (WGS) entry which is preliminary data.</text>
</comment>
<dbReference type="AlphaFoldDB" id="A0A6V8N141"/>
<gene>
    <name evidence="2" type="ORF">GMPD_36930</name>
</gene>
<dbReference type="EMBL" id="BLXY01000012">
    <property type="protein sequence ID" value="GFO65774.1"/>
    <property type="molecule type" value="Genomic_DNA"/>
</dbReference>
<evidence type="ECO:0000256" key="1">
    <source>
        <dbReference type="SAM" id="MobiDB-lite"/>
    </source>
</evidence>
<reference evidence="3" key="1">
    <citation type="submission" date="2020-06" db="EMBL/GenBank/DDBJ databases">
        <title>Draft genomic sequecing of Geomonas sp. Red736.</title>
        <authorList>
            <person name="Itoh H."/>
            <person name="Xu Z.X."/>
            <person name="Ushijima N."/>
            <person name="Masuda Y."/>
            <person name="Shiratori Y."/>
            <person name="Senoo K."/>
        </authorList>
    </citation>
    <scope>NUCLEOTIDE SEQUENCE [LARGE SCALE GENOMIC DNA]</scope>
    <source>
        <strain evidence="3">Red736</strain>
    </source>
</reference>
<dbReference type="NCBIfam" id="TIGR02530">
    <property type="entry name" value="flg_new"/>
    <property type="match status" value="1"/>
</dbReference>
<accession>A0A6V8N141</accession>
<sequence length="130" mass="13863">MIDNSILFPQPIQAPVKPNQNGAKPAAKSTGSSTPFAQVLDQKLPGQPVRLSQHAQERLKSRGITLSDADMKQLEGAVDSVAQKGGRESLILMGDAALVVSVKNRTVVTAMDRQGMKGTVFTNIDSAVFF</sequence>
<evidence type="ECO:0000313" key="2">
    <source>
        <dbReference type="EMBL" id="GFO65774.1"/>
    </source>
</evidence>
<protein>
    <submittedName>
        <fullName evidence="2">Flagellar protein</fullName>
    </submittedName>
</protein>